<feature type="chain" id="PRO_5045415082" evidence="1">
    <location>
        <begin position="23"/>
        <end position="319"/>
    </location>
</feature>
<evidence type="ECO:0000313" key="2">
    <source>
        <dbReference type="EMBL" id="MEX6686789.1"/>
    </source>
</evidence>
<dbReference type="EMBL" id="JAULBC010000001">
    <property type="protein sequence ID" value="MEX6686789.1"/>
    <property type="molecule type" value="Genomic_DNA"/>
</dbReference>
<reference evidence="2 3" key="1">
    <citation type="submission" date="2023-07" db="EMBL/GenBank/DDBJ databases">
        <authorList>
            <person name="Lian W.-H."/>
        </authorList>
    </citation>
    <scope>NUCLEOTIDE SEQUENCE [LARGE SCALE GENOMIC DNA]</scope>
    <source>
        <strain evidence="2 3">SYSU DXS3180</strain>
    </source>
</reference>
<keyword evidence="3" id="KW-1185">Reference proteome</keyword>
<dbReference type="EC" id="3.1.3.-" evidence="2"/>
<comment type="caution">
    <text evidence="2">The sequence shown here is derived from an EMBL/GenBank/DDBJ whole genome shotgun (WGS) entry which is preliminary data.</text>
</comment>
<keyword evidence="2" id="KW-0378">Hydrolase</keyword>
<name>A0ABV3ZC42_9BACT</name>
<sequence>MRYVLIIALTIVASAFGRGLHAQDPLPSWNDGKTKQSIIDFVKNVTTEGSPKFVPAEDRVATFDNDGTLWCEKPLIQGLFAFYLAKKMIDKKPALKEKQPYKAIAANDMAYLKTLSEQDLIKLVVATHTGMTAGEFDKSAAAFFATAKSPSGKAIAELVYKPQVELLQYLRANGFKTFICSGGDIDFMRPVTQLYYGIPPEQVIGTKFKYVYKDSAGINDLVRMPSMLSFNDKQEKPVNIQYHIGKRPILACGNEGGAGDIYMLRFSQGNQYSSLQLIVNHDDKDRETYYQEKDNKSLDWAKKYNWTVISMKDDWKTIF</sequence>
<accession>A0ABV3ZC42</accession>
<dbReference type="CDD" id="cd01427">
    <property type="entry name" value="HAD_like"/>
    <property type="match status" value="1"/>
</dbReference>
<gene>
    <name evidence="2" type="ORF">QTN47_04745</name>
</gene>
<proteinExistence type="predicted"/>
<dbReference type="RefSeq" id="WP_369328184.1">
    <property type="nucleotide sequence ID" value="NZ_JAULBC010000001.1"/>
</dbReference>
<feature type="signal peptide" evidence="1">
    <location>
        <begin position="1"/>
        <end position="22"/>
    </location>
</feature>
<dbReference type="InterPro" id="IPR036412">
    <property type="entry name" value="HAD-like_sf"/>
</dbReference>
<dbReference type="SUPFAM" id="SSF56784">
    <property type="entry name" value="HAD-like"/>
    <property type="match status" value="1"/>
</dbReference>
<keyword evidence="1" id="KW-0732">Signal</keyword>
<protein>
    <submittedName>
        <fullName evidence="2">HAD family hydrolase</fullName>
        <ecNumber evidence="2">3.1.3.-</ecNumber>
    </submittedName>
</protein>
<evidence type="ECO:0000256" key="1">
    <source>
        <dbReference type="SAM" id="SignalP"/>
    </source>
</evidence>
<dbReference type="Gene3D" id="3.40.50.1000">
    <property type="entry name" value="HAD superfamily/HAD-like"/>
    <property type="match status" value="1"/>
</dbReference>
<dbReference type="GO" id="GO:0016787">
    <property type="term" value="F:hydrolase activity"/>
    <property type="evidence" value="ECO:0007669"/>
    <property type="project" value="UniProtKB-KW"/>
</dbReference>
<dbReference type="InterPro" id="IPR023214">
    <property type="entry name" value="HAD_sf"/>
</dbReference>
<dbReference type="Proteomes" id="UP001560573">
    <property type="component" value="Unassembled WGS sequence"/>
</dbReference>
<dbReference type="Pfam" id="PF12710">
    <property type="entry name" value="HAD"/>
    <property type="match status" value="1"/>
</dbReference>
<evidence type="ECO:0000313" key="3">
    <source>
        <dbReference type="Proteomes" id="UP001560573"/>
    </source>
</evidence>
<organism evidence="2 3">
    <name type="scientific">Danxiaibacter flavus</name>
    <dbReference type="NCBI Taxonomy" id="3049108"/>
    <lineage>
        <taxon>Bacteria</taxon>
        <taxon>Pseudomonadati</taxon>
        <taxon>Bacteroidota</taxon>
        <taxon>Chitinophagia</taxon>
        <taxon>Chitinophagales</taxon>
        <taxon>Chitinophagaceae</taxon>
        <taxon>Danxiaibacter</taxon>
    </lineage>
</organism>